<dbReference type="PANTHER" id="PTHR35868:SF3">
    <property type="entry name" value="DUF2804 DOMAIN-CONTAINING PROTEIN"/>
    <property type="match status" value="1"/>
</dbReference>
<dbReference type="Proteomes" id="UP000199701">
    <property type="component" value="Unassembled WGS sequence"/>
</dbReference>
<sequence length="339" mass="38211">MKEKQEGKCQQEIKQCVNLCKKRGALNPESIGWGRFPFANCNLTHHPFRKKKWNYWAITSPDAIFSATIANADYLGLVGVSLLDLESQKVTECGIATPLGIGCNIPQKANQSVAFKMLGLKVYFIEENGYTLIKVASINLQAELKVFMPVGYQTLNVVVPWSKRQFQFTSKQTCLPVEGWVKAGDKTYDFNPSSSFGCLDFGRGVWPYRTTWNWANASGIENGHMIGLNFGGLWTDGTGANENGLILDGKLIKYCDDVVFHYDPHNFMKPWTIQSVQTDLVDLLFTPFYERKANVNILVLKSETHQLFGYFSGTIKTECGEVLSISHLLGWSEEFKGRW</sequence>
<name>A0A1I0PES4_9FIRM</name>
<keyword evidence="2" id="KW-1185">Reference proteome</keyword>
<dbReference type="InterPro" id="IPR021243">
    <property type="entry name" value="DUF2804"/>
</dbReference>
<gene>
    <name evidence="1" type="ORF">SAMN05421659_10539</name>
</gene>
<accession>A0A1I0PES4</accession>
<dbReference type="RefSeq" id="WP_092452333.1">
    <property type="nucleotide sequence ID" value="NZ_FOJI01000005.1"/>
</dbReference>
<organism evidence="1 2">
    <name type="scientific">[Clostridium] fimetarium</name>
    <dbReference type="NCBI Taxonomy" id="99656"/>
    <lineage>
        <taxon>Bacteria</taxon>
        <taxon>Bacillati</taxon>
        <taxon>Bacillota</taxon>
        <taxon>Clostridia</taxon>
        <taxon>Lachnospirales</taxon>
        <taxon>Lachnospiraceae</taxon>
    </lineage>
</organism>
<evidence type="ECO:0000313" key="2">
    <source>
        <dbReference type="Proteomes" id="UP000199701"/>
    </source>
</evidence>
<dbReference type="EMBL" id="FOJI01000005">
    <property type="protein sequence ID" value="SEW12948.1"/>
    <property type="molecule type" value="Genomic_DNA"/>
</dbReference>
<evidence type="ECO:0008006" key="3">
    <source>
        <dbReference type="Google" id="ProtNLM"/>
    </source>
</evidence>
<proteinExistence type="predicted"/>
<dbReference type="Pfam" id="PF10974">
    <property type="entry name" value="DUF2804"/>
    <property type="match status" value="1"/>
</dbReference>
<dbReference type="STRING" id="99656.SAMN05421659_10539"/>
<reference evidence="1 2" key="1">
    <citation type="submission" date="2016-10" db="EMBL/GenBank/DDBJ databases">
        <authorList>
            <person name="de Groot N.N."/>
        </authorList>
    </citation>
    <scope>NUCLEOTIDE SEQUENCE [LARGE SCALE GENOMIC DNA]</scope>
    <source>
        <strain evidence="1 2">DSM 9179</strain>
    </source>
</reference>
<protein>
    <recommendedName>
        <fullName evidence="3">DUF2804 domain-containing protein</fullName>
    </recommendedName>
</protein>
<dbReference type="PANTHER" id="PTHR35868">
    <property type="entry name" value="DUF2804 DOMAIN-CONTAINING PROTEIN-RELATED"/>
    <property type="match status" value="1"/>
</dbReference>
<dbReference type="AlphaFoldDB" id="A0A1I0PES4"/>
<evidence type="ECO:0000313" key="1">
    <source>
        <dbReference type="EMBL" id="SEW12948.1"/>
    </source>
</evidence>
<dbReference type="OrthoDB" id="9762066at2"/>